<organism evidence="2 3">
    <name type="scientific">Acer negundo</name>
    <name type="common">Box elder</name>
    <dbReference type="NCBI Taxonomy" id="4023"/>
    <lineage>
        <taxon>Eukaryota</taxon>
        <taxon>Viridiplantae</taxon>
        <taxon>Streptophyta</taxon>
        <taxon>Embryophyta</taxon>
        <taxon>Tracheophyta</taxon>
        <taxon>Spermatophyta</taxon>
        <taxon>Magnoliopsida</taxon>
        <taxon>eudicotyledons</taxon>
        <taxon>Gunneridae</taxon>
        <taxon>Pentapetalae</taxon>
        <taxon>rosids</taxon>
        <taxon>malvids</taxon>
        <taxon>Sapindales</taxon>
        <taxon>Sapindaceae</taxon>
        <taxon>Hippocastanoideae</taxon>
        <taxon>Acereae</taxon>
        <taxon>Acer</taxon>
    </lineage>
</organism>
<proteinExistence type="predicted"/>
<sequence>MESSNVVIDDYRLKTIDHEKVVVVVDDSSLEKGVETSIDRMSNLNEEDTQPLDRVPLLNSNEALHGNKFDEDGNIVRNKTSFVAQGYSQIKGIHFEETFAPVAHLEFIRLLLSISCVHKFKLHQMDVKSAFLNGFLQEKVSVEQPKGFVDAQHLNHVYRLKKALYGLKQAPGTWYEHIT</sequence>
<dbReference type="Pfam" id="PF07727">
    <property type="entry name" value="RVT_2"/>
    <property type="match status" value="1"/>
</dbReference>
<reference evidence="2" key="2">
    <citation type="submission" date="2023-02" db="EMBL/GenBank/DDBJ databases">
        <authorList>
            <person name="Swenson N.G."/>
            <person name="Wegrzyn J.L."/>
            <person name="Mcevoy S.L."/>
        </authorList>
    </citation>
    <scope>NUCLEOTIDE SEQUENCE</scope>
    <source>
        <strain evidence="2">91603</strain>
        <tissue evidence="2">Leaf</tissue>
    </source>
</reference>
<evidence type="ECO:0000313" key="3">
    <source>
        <dbReference type="Proteomes" id="UP001064489"/>
    </source>
</evidence>
<dbReference type="InterPro" id="IPR013103">
    <property type="entry name" value="RVT_2"/>
</dbReference>
<dbReference type="Proteomes" id="UP001064489">
    <property type="component" value="Chromosome 7"/>
</dbReference>
<dbReference type="EMBL" id="JAJSOW010000104">
    <property type="protein sequence ID" value="KAI9170351.1"/>
    <property type="molecule type" value="Genomic_DNA"/>
</dbReference>
<protein>
    <recommendedName>
        <fullName evidence="1">Reverse transcriptase Ty1/copia-type domain-containing protein</fullName>
    </recommendedName>
</protein>
<reference evidence="2" key="1">
    <citation type="journal article" date="2022" name="Plant J.">
        <title>Strategies of tolerance reflected in two North American maple genomes.</title>
        <authorList>
            <person name="McEvoy S.L."/>
            <person name="Sezen U.U."/>
            <person name="Trouern-Trend A."/>
            <person name="McMahon S.M."/>
            <person name="Schaberg P.G."/>
            <person name="Yang J."/>
            <person name="Wegrzyn J.L."/>
            <person name="Swenson N.G."/>
        </authorList>
    </citation>
    <scope>NUCLEOTIDE SEQUENCE</scope>
    <source>
        <strain evidence="2">91603</strain>
    </source>
</reference>
<dbReference type="AlphaFoldDB" id="A0AAD5IP23"/>
<feature type="domain" description="Reverse transcriptase Ty1/copia-type" evidence="1">
    <location>
        <begin position="64"/>
        <end position="179"/>
    </location>
</feature>
<name>A0AAD5IP23_ACENE</name>
<keyword evidence="3" id="KW-1185">Reference proteome</keyword>
<gene>
    <name evidence="2" type="ORF">LWI28_026696</name>
</gene>
<comment type="caution">
    <text evidence="2">The sequence shown here is derived from an EMBL/GenBank/DDBJ whole genome shotgun (WGS) entry which is preliminary data.</text>
</comment>
<evidence type="ECO:0000313" key="2">
    <source>
        <dbReference type="EMBL" id="KAI9170351.1"/>
    </source>
</evidence>
<accession>A0AAD5IP23</accession>
<evidence type="ECO:0000259" key="1">
    <source>
        <dbReference type="Pfam" id="PF07727"/>
    </source>
</evidence>